<dbReference type="GO" id="GO:0005737">
    <property type="term" value="C:cytoplasm"/>
    <property type="evidence" value="ECO:0007669"/>
    <property type="project" value="UniProtKB-SubCell"/>
</dbReference>
<organism evidence="8 9">
    <name type="scientific">Moorena producens PAL-8-15-08-1</name>
    <dbReference type="NCBI Taxonomy" id="1458985"/>
    <lineage>
        <taxon>Bacteria</taxon>
        <taxon>Bacillati</taxon>
        <taxon>Cyanobacteriota</taxon>
        <taxon>Cyanophyceae</taxon>
        <taxon>Coleofasciculales</taxon>
        <taxon>Coleofasciculaceae</taxon>
        <taxon>Moorena</taxon>
    </lineage>
</organism>
<dbReference type="OrthoDB" id="9804006at2"/>
<dbReference type="RefSeq" id="WP_070390603.1">
    <property type="nucleotide sequence ID" value="NZ_CP017599.1"/>
</dbReference>
<keyword evidence="3 5" id="KW-0963">Cytoplasm</keyword>
<dbReference type="InterPro" id="IPR002661">
    <property type="entry name" value="Ribosome_recyc_fac"/>
</dbReference>
<dbReference type="NCBIfam" id="TIGR00496">
    <property type="entry name" value="frr"/>
    <property type="match status" value="1"/>
</dbReference>
<comment type="subcellular location">
    <subcellularLocation>
        <location evidence="1 5">Cytoplasm</location>
    </subcellularLocation>
</comment>
<dbReference type="Pfam" id="PF01765">
    <property type="entry name" value="RRF"/>
    <property type="match status" value="1"/>
</dbReference>
<dbReference type="PANTHER" id="PTHR20982">
    <property type="entry name" value="RIBOSOME RECYCLING FACTOR"/>
    <property type="match status" value="1"/>
</dbReference>
<dbReference type="GO" id="GO:0043023">
    <property type="term" value="F:ribosomal large subunit binding"/>
    <property type="evidence" value="ECO:0007669"/>
    <property type="project" value="TreeGrafter"/>
</dbReference>
<evidence type="ECO:0000256" key="2">
    <source>
        <dbReference type="ARBA" id="ARBA00005912"/>
    </source>
</evidence>
<comment type="similarity">
    <text evidence="2 5">Belongs to the RRF family.</text>
</comment>
<dbReference type="Gene3D" id="3.30.1360.40">
    <property type="match status" value="1"/>
</dbReference>
<evidence type="ECO:0000256" key="5">
    <source>
        <dbReference type="HAMAP-Rule" id="MF_00040"/>
    </source>
</evidence>
<keyword evidence="4 5" id="KW-0648">Protein biosynthesis</keyword>
<dbReference type="InterPro" id="IPR023584">
    <property type="entry name" value="Ribosome_recyc_fac_dom"/>
</dbReference>
<evidence type="ECO:0000259" key="7">
    <source>
        <dbReference type="Pfam" id="PF01765"/>
    </source>
</evidence>
<dbReference type="SUPFAM" id="SSF55194">
    <property type="entry name" value="Ribosome recycling factor, RRF"/>
    <property type="match status" value="1"/>
</dbReference>
<evidence type="ECO:0000256" key="6">
    <source>
        <dbReference type="SAM" id="Coils"/>
    </source>
</evidence>
<dbReference type="GO" id="GO:0006415">
    <property type="term" value="P:translational termination"/>
    <property type="evidence" value="ECO:0007669"/>
    <property type="project" value="UniProtKB-UniRule"/>
</dbReference>
<dbReference type="CDD" id="cd00520">
    <property type="entry name" value="RRF"/>
    <property type="match status" value="1"/>
</dbReference>
<protein>
    <recommendedName>
        <fullName evidence="5">Ribosome-recycling factor</fullName>
        <shortName evidence="5">RRF</shortName>
    </recommendedName>
    <alternativeName>
        <fullName evidence="5">Ribosome-releasing factor</fullName>
    </alternativeName>
</protein>
<dbReference type="KEGG" id="mpro:BJP34_00310"/>
<dbReference type="Gene3D" id="1.10.132.20">
    <property type="entry name" value="Ribosome-recycling factor"/>
    <property type="match status" value="1"/>
</dbReference>
<evidence type="ECO:0000256" key="3">
    <source>
        <dbReference type="ARBA" id="ARBA00022490"/>
    </source>
</evidence>
<dbReference type="EMBL" id="CP017599">
    <property type="protein sequence ID" value="AOW98080.1"/>
    <property type="molecule type" value="Genomic_DNA"/>
</dbReference>
<gene>
    <name evidence="5" type="primary">frr</name>
    <name evidence="8" type="ORF">BJP34_00310</name>
</gene>
<feature type="domain" description="Ribosome recycling factor" evidence="7">
    <location>
        <begin position="18"/>
        <end position="180"/>
    </location>
</feature>
<dbReference type="HAMAP" id="MF_00040">
    <property type="entry name" value="RRF"/>
    <property type="match status" value="1"/>
</dbReference>
<reference evidence="9" key="1">
    <citation type="submission" date="2016-10" db="EMBL/GenBank/DDBJ databases">
        <title>Comparative genomics uncovers the prolific and rare metabolic potential of the cyanobacterial genus Moorea.</title>
        <authorList>
            <person name="Leao T."/>
            <person name="Castelao G."/>
            <person name="Korobeynikov A."/>
            <person name="Monroe E.A."/>
            <person name="Podell S."/>
            <person name="Glukhov E."/>
            <person name="Allen E."/>
            <person name="Gerwick W.H."/>
            <person name="Gerwick L."/>
        </authorList>
    </citation>
    <scope>NUCLEOTIDE SEQUENCE [LARGE SCALE GENOMIC DNA]</scope>
    <source>
        <strain evidence="9">PAL-8-15-08-1</strain>
    </source>
</reference>
<name>A0A1D8TKA7_9CYAN</name>
<dbReference type="Proteomes" id="UP000177870">
    <property type="component" value="Chromosome"/>
</dbReference>
<proteinExistence type="inferred from homology"/>
<dbReference type="FunFam" id="3.30.1360.40:FF:000001">
    <property type="entry name" value="Ribosome-recycling factor"/>
    <property type="match status" value="1"/>
</dbReference>
<evidence type="ECO:0000313" key="8">
    <source>
        <dbReference type="EMBL" id="AOW98080.1"/>
    </source>
</evidence>
<evidence type="ECO:0000256" key="4">
    <source>
        <dbReference type="ARBA" id="ARBA00022917"/>
    </source>
</evidence>
<feature type="coiled-coil region" evidence="6">
    <location>
        <begin position="136"/>
        <end position="170"/>
    </location>
</feature>
<keyword evidence="6" id="KW-0175">Coiled coil</keyword>
<dbReference type="InterPro" id="IPR036191">
    <property type="entry name" value="RRF_sf"/>
</dbReference>
<accession>A0A1D8TKA7</accession>
<comment type="function">
    <text evidence="5">Responsible for the release of ribosomes from messenger RNA at the termination of protein biosynthesis. May increase the efficiency of translation by recycling ribosomes from one round of translation to another.</text>
</comment>
<evidence type="ECO:0000256" key="1">
    <source>
        <dbReference type="ARBA" id="ARBA00004496"/>
    </source>
</evidence>
<sequence>MQLADVETSMQKAVEATQRAFNTIRTGRASTSLLDRVMVEYYGTPTPLKSLANINTPDASTITIQPYDKSMLSQIEKAITLSDLDLPPNNNGEVVRLNIPPLTSERRKEFVKMASKFAEEGRVSIRNIRRDAVDSVRKEEKNKEISEDESRDLQEEIQKLTNKYTKKVDEVFAAKEKDIMTV</sequence>
<dbReference type="AlphaFoldDB" id="A0A1D8TKA7"/>
<evidence type="ECO:0000313" key="9">
    <source>
        <dbReference type="Proteomes" id="UP000177870"/>
    </source>
</evidence>
<dbReference type="PANTHER" id="PTHR20982:SF3">
    <property type="entry name" value="MITOCHONDRIAL RIBOSOME RECYCLING FACTOR PSEUDO 1"/>
    <property type="match status" value="1"/>
</dbReference>
<dbReference type="STRING" id="1458985.BJP34_00310"/>
<dbReference type="FunFam" id="1.10.132.20:FF:000001">
    <property type="entry name" value="Ribosome-recycling factor"/>
    <property type="match status" value="1"/>
</dbReference>